<keyword evidence="4" id="KW-0808">Transferase</keyword>
<keyword evidence="5" id="KW-0378">Hydrolase</keyword>
<evidence type="ECO:0000313" key="11">
    <source>
        <dbReference type="EMBL" id="MBK1705957.1"/>
    </source>
</evidence>
<evidence type="ECO:0000256" key="5">
    <source>
        <dbReference type="ARBA" id="ARBA00022801"/>
    </source>
</evidence>
<keyword evidence="7 9" id="KW-0573">Peptidoglycan synthesis</keyword>
<name>A0AAJ0U7K7_9GAMM</name>
<dbReference type="AlphaFoldDB" id="A0AAJ0U7K7"/>
<evidence type="ECO:0000256" key="6">
    <source>
        <dbReference type="ARBA" id="ARBA00022960"/>
    </source>
</evidence>
<accession>A0AAJ0U7K7</accession>
<comment type="pathway">
    <text evidence="1 9">Cell wall biogenesis; peptidoglycan biosynthesis.</text>
</comment>
<dbReference type="SUPFAM" id="SSF141523">
    <property type="entry name" value="L,D-transpeptidase catalytic domain-like"/>
    <property type="match status" value="1"/>
</dbReference>
<dbReference type="GO" id="GO:0071972">
    <property type="term" value="F:peptidoglycan L,D-transpeptidase activity"/>
    <property type="evidence" value="ECO:0007669"/>
    <property type="project" value="TreeGrafter"/>
</dbReference>
<dbReference type="RefSeq" id="WP_200347274.1">
    <property type="nucleotide sequence ID" value="NZ_NRSJ01000031.1"/>
</dbReference>
<protein>
    <recommendedName>
        <fullName evidence="10">L,D-TPase catalytic domain-containing protein</fullName>
    </recommendedName>
</protein>
<evidence type="ECO:0000256" key="4">
    <source>
        <dbReference type="ARBA" id="ARBA00022679"/>
    </source>
</evidence>
<keyword evidence="6 9" id="KW-0133">Cell shape</keyword>
<keyword evidence="12" id="KW-1185">Reference proteome</keyword>
<evidence type="ECO:0000313" key="12">
    <source>
        <dbReference type="Proteomes" id="UP001296776"/>
    </source>
</evidence>
<feature type="active site" description="Proton donor/acceptor" evidence="9">
    <location>
        <position position="209"/>
    </location>
</feature>
<dbReference type="CDD" id="cd16913">
    <property type="entry name" value="YkuD_like"/>
    <property type="match status" value="1"/>
</dbReference>
<dbReference type="PROSITE" id="PS52029">
    <property type="entry name" value="LD_TPASE"/>
    <property type="match status" value="1"/>
</dbReference>
<evidence type="ECO:0000256" key="1">
    <source>
        <dbReference type="ARBA" id="ARBA00004752"/>
    </source>
</evidence>
<keyword evidence="3" id="KW-0328">Glycosyltransferase</keyword>
<proteinExistence type="inferred from homology"/>
<dbReference type="Gene3D" id="2.40.440.10">
    <property type="entry name" value="L,D-transpeptidase catalytic domain-like"/>
    <property type="match status" value="1"/>
</dbReference>
<comment type="caution">
    <text evidence="11">The sequence shown here is derived from an EMBL/GenBank/DDBJ whole genome shotgun (WGS) entry which is preliminary data.</text>
</comment>
<evidence type="ECO:0000259" key="10">
    <source>
        <dbReference type="PROSITE" id="PS52029"/>
    </source>
</evidence>
<dbReference type="Pfam" id="PF03734">
    <property type="entry name" value="YkuD"/>
    <property type="match status" value="1"/>
</dbReference>
<sequence length="328" mass="36234">MTKPALAPLIAAGRRLSQPLRAAVRTTVLIGLAALPLDPTLAKVYRLVDPSDSVIGTPFYVKARGEHTLLDIGRHHGLGVDEMKQANPGVDMWIPGAGTPVLAPDRHVLPNAPREGIVLNLAERRMYYFRSRTEVETFSIGIGRDGWETPVGSYRIIEKTENPTWTPPASIRAEYAKRGETLPAVVPAGPDNPLGAYRLRLSNPSYLIHGTNKPWGVGMPVSSGCTRMFPEDIEHLFGKVEVGTPVRIVNQPYKVGWLGDQLFLEVSRPEDADPRPVKEIIPKEIANAEGVVIDWEEVRRVQQQNTGLPQVVGGRNSSKSWHHFDMIF</sequence>
<dbReference type="GO" id="GO:0005576">
    <property type="term" value="C:extracellular region"/>
    <property type="evidence" value="ECO:0007669"/>
    <property type="project" value="TreeGrafter"/>
</dbReference>
<evidence type="ECO:0000256" key="7">
    <source>
        <dbReference type="ARBA" id="ARBA00022984"/>
    </source>
</evidence>
<dbReference type="GO" id="GO:0071555">
    <property type="term" value="P:cell wall organization"/>
    <property type="evidence" value="ECO:0007669"/>
    <property type="project" value="UniProtKB-UniRule"/>
</dbReference>
<dbReference type="GO" id="GO:0018104">
    <property type="term" value="P:peptidoglycan-protein cross-linking"/>
    <property type="evidence" value="ECO:0007669"/>
    <property type="project" value="TreeGrafter"/>
</dbReference>
<feature type="active site" description="Nucleophile" evidence="9">
    <location>
        <position position="225"/>
    </location>
</feature>
<dbReference type="InterPro" id="IPR050979">
    <property type="entry name" value="LD-transpeptidase"/>
</dbReference>
<evidence type="ECO:0000256" key="8">
    <source>
        <dbReference type="ARBA" id="ARBA00023316"/>
    </source>
</evidence>
<comment type="similarity">
    <text evidence="2">Belongs to the YkuD family.</text>
</comment>
<evidence type="ECO:0000256" key="3">
    <source>
        <dbReference type="ARBA" id="ARBA00022676"/>
    </source>
</evidence>
<gene>
    <name evidence="11" type="ORF">CKO40_15680</name>
</gene>
<reference evidence="11" key="2">
    <citation type="journal article" date="2020" name="Microorganisms">
        <title>Osmotic Adaptation and Compatible Solute Biosynthesis of Phototrophic Bacteria as Revealed from Genome Analyses.</title>
        <authorList>
            <person name="Imhoff J.F."/>
            <person name="Rahn T."/>
            <person name="Kunzel S."/>
            <person name="Keller A."/>
            <person name="Neulinger S.C."/>
        </authorList>
    </citation>
    <scope>NUCLEOTIDE SEQUENCE</scope>
    <source>
        <strain evidence="11">DSM 11080</strain>
    </source>
</reference>
<feature type="domain" description="L,D-TPase catalytic" evidence="10">
    <location>
        <begin position="115"/>
        <end position="249"/>
    </location>
</feature>
<keyword evidence="8 9" id="KW-0961">Cell wall biogenesis/degradation</keyword>
<dbReference type="InterPro" id="IPR038063">
    <property type="entry name" value="Transpep_catalytic_dom"/>
</dbReference>
<dbReference type="Proteomes" id="UP001296776">
    <property type="component" value="Unassembled WGS sequence"/>
</dbReference>
<dbReference type="GO" id="GO:0008360">
    <property type="term" value="P:regulation of cell shape"/>
    <property type="evidence" value="ECO:0007669"/>
    <property type="project" value="UniProtKB-UniRule"/>
</dbReference>
<dbReference type="GO" id="GO:0016757">
    <property type="term" value="F:glycosyltransferase activity"/>
    <property type="evidence" value="ECO:0007669"/>
    <property type="project" value="UniProtKB-KW"/>
</dbReference>
<dbReference type="PANTHER" id="PTHR30582">
    <property type="entry name" value="L,D-TRANSPEPTIDASE"/>
    <property type="match status" value="1"/>
</dbReference>
<evidence type="ECO:0000256" key="9">
    <source>
        <dbReference type="PROSITE-ProRule" id="PRU01373"/>
    </source>
</evidence>
<reference evidence="11" key="1">
    <citation type="submission" date="2017-08" db="EMBL/GenBank/DDBJ databases">
        <authorList>
            <person name="Imhoff J.F."/>
            <person name="Rahn T."/>
            <person name="Kuenzel S."/>
            <person name="Neulinger S.C."/>
        </authorList>
    </citation>
    <scope>NUCLEOTIDE SEQUENCE</scope>
    <source>
        <strain evidence="11">DSM 11080</strain>
    </source>
</reference>
<dbReference type="InterPro" id="IPR005490">
    <property type="entry name" value="LD_TPept_cat_dom"/>
</dbReference>
<dbReference type="EMBL" id="NRSJ01000031">
    <property type="protein sequence ID" value="MBK1705957.1"/>
    <property type="molecule type" value="Genomic_DNA"/>
</dbReference>
<evidence type="ECO:0000256" key="2">
    <source>
        <dbReference type="ARBA" id="ARBA00005992"/>
    </source>
</evidence>
<dbReference type="PANTHER" id="PTHR30582:SF24">
    <property type="entry name" value="L,D-TRANSPEPTIDASE ERFK_SRFK-RELATED"/>
    <property type="match status" value="1"/>
</dbReference>
<organism evidence="11 12">
    <name type="scientific">Halochromatium glycolicum</name>
    <dbReference type="NCBI Taxonomy" id="85075"/>
    <lineage>
        <taxon>Bacteria</taxon>
        <taxon>Pseudomonadati</taxon>
        <taxon>Pseudomonadota</taxon>
        <taxon>Gammaproteobacteria</taxon>
        <taxon>Chromatiales</taxon>
        <taxon>Chromatiaceae</taxon>
        <taxon>Halochromatium</taxon>
    </lineage>
</organism>